<evidence type="ECO:0000313" key="4">
    <source>
        <dbReference type="Proteomes" id="UP001528920"/>
    </source>
</evidence>
<organism evidence="3 4">
    <name type="scientific">Paralabilibaculum antarcticum</name>
    <dbReference type="NCBI Taxonomy" id="2912572"/>
    <lineage>
        <taxon>Bacteria</taxon>
        <taxon>Pseudomonadati</taxon>
        <taxon>Bacteroidota</taxon>
        <taxon>Bacteroidia</taxon>
        <taxon>Marinilabiliales</taxon>
        <taxon>Marinifilaceae</taxon>
        <taxon>Paralabilibaculum</taxon>
    </lineage>
</organism>
<sequence length="661" mass="76563">MKQSFVLLLLLLGVGLSSFSQVYDGGPGDALRGGSRDNRELGKKDGNEMDSLGYNSVKSHIKTWKLTNLGTKRDSVSLDTLLGLQHNYNPIFKRSISNAYLGNLGSPYQSNIYRDRMKDQDFFFFSTFRAYMLMPEDFVHFNTTTPYTSIAYETGGPKGRSENFLKVLHTQNIKPNWNVGISYNLISSDGQYQNQKTKLYDFSIFSNYTKERYSLDFVLNQNTINNQENGGIAGDTLLTETDDNAENIQVSLDDSKSKLSNMNFYMNHSYGLGEENEIINDQDTSYTYPIDIVYNMKYESNSWRFKENILNDDFYSTSYFDADETFDKVDYSNLRNTFQIVFNENKNKWIRLGARFGLISDLGNFTSRLVENDYSFKQKKTEIHNNQLLASLYSTAGPSLNWKATGNFVFEGYRQNDLKLKYELTKWIGKKDSIPHGISLVGKLESKTPNFFLSEYYGNHQQWNLNLDKTTELELGFEYFNEKRKLKIGGQINQIDNYTYFGLNATPEQTNKGITVLTGYLEKRFKLGNFYLQQKLVGQNTSEDEILPLPDLSVYSNNYYSNTFFNGALDIQAGFSVYYNTSFYAPNYMPSTGQFFLQEEKKLGDYPKVDLYFNFRIKRTRIFIMYEHLNASMGNKNYFTAQNYPLNPAMFKYGLIWTFYN</sequence>
<protein>
    <submittedName>
        <fullName evidence="3">Porin</fullName>
    </submittedName>
</protein>
<comment type="caution">
    <text evidence="3">The sequence shown here is derived from an EMBL/GenBank/DDBJ whole genome shotgun (WGS) entry which is preliminary data.</text>
</comment>
<dbReference type="RefSeq" id="WP_275111657.1">
    <property type="nucleotide sequence ID" value="NZ_JAKJSC010000010.1"/>
</dbReference>
<accession>A0ABT5VY37</accession>
<feature type="compositionally biased region" description="Basic and acidic residues" evidence="1">
    <location>
        <begin position="34"/>
        <end position="47"/>
    </location>
</feature>
<dbReference type="Proteomes" id="UP001528920">
    <property type="component" value="Unassembled WGS sequence"/>
</dbReference>
<keyword evidence="4" id="KW-1185">Reference proteome</keyword>
<name>A0ABT5VY37_9BACT</name>
<feature type="signal peptide" evidence="2">
    <location>
        <begin position="1"/>
        <end position="22"/>
    </location>
</feature>
<reference evidence="3 4" key="1">
    <citation type="submission" date="2022-01" db="EMBL/GenBank/DDBJ databases">
        <title>Labilibaculum sp. nov, a marine bacterium isolated from Antarctica.</title>
        <authorList>
            <person name="Dai W."/>
        </authorList>
    </citation>
    <scope>NUCLEOTIDE SEQUENCE [LARGE SCALE GENOMIC DNA]</scope>
    <source>
        <strain evidence="3 4">DW002</strain>
    </source>
</reference>
<dbReference type="InterPro" id="IPR025631">
    <property type="entry name" value="Porin_10"/>
</dbReference>
<dbReference type="EMBL" id="JAKJSC010000010">
    <property type="protein sequence ID" value="MDE5420325.1"/>
    <property type="molecule type" value="Genomic_DNA"/>
</dbReference>
<feature type="region of interest" description="Disordered" evidence="1">
    <location>
        <begin position="29"/>
        <end position="49"/>
    </location>
</feature>
<proteinExistence type="predicted"/>
<evidence type="ECO:0000256" key="1">
    <source>
        <dbReference type="SAM" id="MobiDB-lite"/>
    </source>
</evidence>
<evidence type="ECO:0000256" key="2">
    <source>
        <dbReference type="SAM" id="SignalP"/>
    </source>
</evidence>
<gene>
    <name evidence="3" type="ORF">L3049_20215</name>
</gene>
<keyword evidence="2" id="KW-0732">Signal</keyword>
<evidence type="ECO:0000313" key="3">
    <source>
        <dbReference type="EMBL" id="MDE5420325.1"/>
    </source>
</evidence>
<dbReference type="Pfam" id="PF14121">
    <property type="entry name" value="Porin_10"/>
    <property type="match status" value="1"/>
</dbReference>
<feature type="chain" id="PRO_5045800880" evidence="2">
    <location>
        <begin position="23"/>
        <end position="661"/>
    </location>
</feature>